<evidence type="ECO:0000256" key="9">
    <source>
        <dbReference type="ARBA" id="ARBA00022967"/>
    </source>
</evidence>
<dbReference type="Gene3D" id="2.70.150.10">
    <property type="entry name" value="Calcium-transporting ATPase, cytoplasmic transduction domain A"/>
    <property type="match status" value="1"/>
</dbReference>
<evidence type="ECO:0000259" key="18">
    <source>
        <dbReference type="Pfam" id="PF12409"/>
    </source>
</evidence>
<feature type="domain" description="Cation-transporting P-type ATPase C-terminal" evidence="16">
    <location>
        <begin position="1117"/>
        <end position="1287"/>
    </location>
</feature>
<evidence type="ECO:0000259" key="17">
    <source>
        <dbReference type="Pfam" id="PF00690"/>
    </source>
</evidence>
<keyword evidence="4 13" id="KW-0812">Transmembrane</keyword>
<keyword evidence="5 13" id="KW-0479">Metal-binding</keyword>
<feature type="transmembrane region" description="Helical" evidence="13">
    <location>
        <begin position="1234"/>
        <end position="1253"/>
    </location>
</feature>
<dbReference type="InterPro" id="IPR004014">
    <property type="entry name" value="ATPase_P-typ_cation-transptr_N"/>
</dbReference>
<dbReference type="InterPro" id="IPR001757">
    <property type="entry name" value="P_typ_ATPase"/>
</dbReference>
<dbReference type="InterPro" id="IPR018303">
    <property type="entry name" value="ATPase_P-typ_P_site"/>
</dbReference>
<evidence type="ECO:0000256" key="7">
    <source>
        <dbReference type="ARBA" id="ARBA00022840"/>
    </source>
</evidence>
<feature type="transmembrane region" description="Helical" evidence="13">
    <location>
        <begin position="183"/>
        <end position="204"/>
    </location>
</feature>
<keyword evidence="7 13" id="KW-0067">ATP-binding</keyword>
<dbReference type="InterPro" id="IPR047819">
    <property type="entry name" value="P5A-ATPase_N"/>
</dbReference>
<accession>A0AA38VH61</accession>
<dbReference type="GO" id="GO:0019829">
    <property type="term" value="F:ATPase-coupled monoatomic cation transmembrane transporter activity"/>
    <property type="evidence" value="ECO:0007669"/>
    <property type="project" value="UniProtKB-UniRule"/>
</dbReference>
<feature type="region of interest" description="Disordered" evidence="14">
    <location>
        <begin position="1"/>
        <end position="23"/>
    </location>
</feature>
<comment type="catalytic activity">
    <reaction evidence="12 13">
        <text>ATP + H2O = ADP + phosphate + H(+)</text>
        <dbReference type="Rhea" id="RHEA:13065"/>
        <dbReference type="ChEBI" id="CHEBI:15377"/>
        <dbReference type="ChEBI" id="CHEBI:15378"/>
        <dbReference type="ChEBI" id="CHEBI:30616"/>
        <dbReference type="ChEBI" id="CHEBI:43474"/>
        <dbReference type="ChEBI" id="CHEBI:456216"/>
    </reaction>
</comment>
<proteinExistence type="inferred from homology"/>
<dbReference type="InterPro" id="IPR036412">
    <property type="entry name" value="HAD-like_sf"/>
</dbReference>
<gene>
    <name evidence="19" type="ORF">NKR23_g7034</name>
</gene>
<dbReference type="GO" id="GO:0016020">
    <property type="term" value="C:membrane"/>
    <property type="evidence" value="ECO:0007669"/>
    <property type="project" value="UniProtKB-SubCell"/>
</dbReference>
<feature type="transmembrane region" description="Helical" evidence="13">
    <location>
        <begin position="340"/>
        <end position="359"/>
    </location>
</feature>
<feature type="transmembrane region" description="Helical" evidence="13">
    <location>
        <begin position="575"/>
        <end position="606"/>
    </location>
</feature>
<reference evidence="19" key="1">
    <citation type="submission" date="2022-07" db="EMBL/GenBank/DDBJ databases">
        <title>Fungi with potential for degradation of polypropylene.</title>
        <authorList>
            <person name="Gostincar C."/>
        </authorList>
    </citation>
    <scope>NUCLEOTIDE SEQUENCE</scope>
    <source>
        <strain evidence="19">EXF-13308</strain>
    </source>
</reference>
<feature type="region of interest" description="Disordered" evidence="14">
    <location>
        <begin position="725"/>
        <end position="753"/>
    </location>
</feature>
<dbReference type="GO" id="GO:0005524">
    <property type="term" value="F:ATP binding"/>
    <property type="evidence" value="ECO:0007669"/>
    <property type="project" value="UniProtKB-UniRule"/>
</dbReference>
<feature type="domain" description="P-type ATPase A" evidence="15">
    <location>
        <begin position="403"/>
        <end position="532"/>
    </location>
</feature>
<dbReference type="FunFam" id="1.20.1110.10:FF:000032">
    <property type="entry name" value="Cation-transporting ATPase"/>
    <property type="match status" value="1"/>
</dbReference>
<keyword evidence="20" id="KW-1185">Reference proteome</keyword>
<dbReference type="Proteomes" id="UP001174694">
    <property type="component" value="Unassembled WGS sequence"/>
</dbReference>
<evidence type="ECO:0000256" key="6">
    <source>
        <dbReference type="ARBA" id="ARBA00022741"/>
    </source>
</evidence>
<name>A0AA38VH61_9PEZI</name>
<feature type="domain" description="P5B-type ATPase N-terminal" evidence="18">
    <location>
        <begin position="167"/>
        <end position="286"/>
    </location>
</feature>
<dbReference type="PANTHER" id="PTHR45630:SF8">
    <property type="entry name" value="CATION-TRANSPORTING ATPASE"/>
    <property type="match status" value="1"/>
</dbReference>
<feature type="transmembrane region" description="Helical" evidence="13">
    <location>
        <begin position="1273"/>
        <end position="1294"/>
    </location>
</feature>
<evidence type="ECO:0000256" key="4">
    <source>
        <dbReference type="ARBA" id="ARBA00022692"/>
    </source>
</evidence>
<dbReference type="InterPro" id="IPR023299">
    <property type="entry name" value="ATPase_P-typ_cyto_dom_N"/>
</dbReference>
<dbReference type="EMBL" id="JANBVO010000021">
    <property type="protein sequence ID" value="KAJ9142630.1"/>
    <property type="molecule type" value="Genomic_DNA"/>
</dbReference>
<sequence>MDGAEDEVASSHGNGAPALYRLSSNQSKTSVFEDVEMAHDELYSGPMAESLPTSVSAFSHRRSRADSVTSFAYYPDEPEDEEAVEDEEPGVFGDLDEIPFAIDIEDEEDSADLERTASENDYVLHRRASTQSRSSVRARLLRRDSTHTDASGLGVSRFSQKIHMVNEDLTIVIAGFRTSKAGFAAYVFICVATFGLGWLLFRWLPRWHVWLTGRPSSIRDCDWVVIENQWNEMSILTVDSKPYGRPLSTVFGSSIKASVYNFDEENDPIITQLRTLNYRYVRFYFNPLKDKFMLCNGWKDPGWTDVRSIRQGIDSEEKSHRELVFGSNLIDIEQKSVFRLLVDEVFHPFYVFQIASLILWSVDEYYYYAIAIFLMSVGSITTTLIETRATMKRLREVSRFECDVRVLRNGFWKYIASGDLVPGDIYEITDPGLSQFPSDSLLLTGDCIVNESMLTGESVPVSKVPATDETLKEMNLAASNASPEVARHFLFCGTKIIRARRPQEDRDEEAVALAMVVRTGFNTTKGALVRSMLFPKPSGFKFYRDSFRYISVMACIAFVGFIASFINFIRLRLAWHLIIVRALDLITIVVPPALPATLTIGTNFALTRLKRKQIFCISPQRVNVGGKLDIMCFDKTGTLTEDGLDVLGVRLVSKPSMRFADIVTERSRLVPPSGATGSSEEHDMQKAALYTMATCHSLRTVDGELVGDPLDLKMFEFTGWSFEEGQQSAGDRDDEEQGGLSPSIARPPPEMTKGLEVADDDGHSVQLELGILKSFEFVSQLRRASVIVRTFGQQSGDIYVKGAPECMREICRPESFPSDYDELLAYYTHKGYRVIGCATKHMKKLSWVKSQKMKRTDVESDLDFVGFIIFENKLKPTTAAVLDELLRSNIGAVMVTGDNILTAISVARECNLINKSAHCFVPRFVEGNSMDPEAKLQWESIDNSIYLLDEKTLLPLPPPANGDASLPYDISNLRNYSLAVSGDVFRWVVDFAPPEVLRRMLVCGKIYARMSPDEKHELVEKLQSIDYCCGFCGDGANDCGALKAADVGISLSEAEASVAAPFTSRVFDISCVPEVIREGRAALVTSFSCFKYMSLYSAIQFTSVSFLYASASNLGDFQFLFIDLALILPIAVFMSWAGPYPELSRKRPTADLVSRKVLTPLLGQICISIAVQAAAFIAVRRQPWFIPPYVDRDKSNIQNSENTALFLTSCFEYILAGVVLNGGPPFRQPAWRNWPFVATICVTLAATACMVLNPARWLRRLMQLTDMSLDFRLYIVALGLVYLVVAWAGENYVFQRLARAIGHARQAAAKTAKKRKEYKVIAEQMLS</sequence>
<evidence type="ECO:0000313" key="19">
    <source>
        <dbReference type="EMBL" id="KAJ9142630.1"/>
    </source>
</evidence>
<protein>
    <recommendedName>
        <fullName evidence="13">Cation-transporting ATPase</fullName>
        <ecNumber evidence="13">7.2.2.-</ecNumber>
    </recommendedName>
</protein>
<feature type="domain" description="Cation-transporting P-type ATPase N-terminal" evidence="17">
    <location>
        <begin position="308"/>
        <end position="360"/>
    </location>
</feature>
<evidence type="ECO:0000256" key="14">
    <source>
        <dbReference type="SAM" id="MobiDB-lite"/>
    </source>
</evidence>
<dbReference type="InterPro" id="IPR023298">
    <property type="entry name" value="ATPase_P-typ_TM_dom_sf"/>
</dbReference>
<dbReference type="GO" id="GO:0006874">
    <property type="term" value="P:intracellular calcium ion homeostasis"/>
    <property type="evidence" value="ECO:0007669"/>
    <property type="project" value="TreeGrafter"/>
</dbReference>
<keyword evidence="8 13" id="KW-0460">Magnesium</keyword>
<feature type="transmembrane region" description="Helical" evidence="13">
    <location>
        <begin position="549"/>
        <end position="569"/>
    </location>
</feature>
<evidence type="ECO:0000256" key="2">
    <source>
        <dbReference type="ARBA" id="ARBA00006000"/>
    </source>
</evidence>
<keyword evidence="9 13" id="KW-1278">Translocase</keyword>
<feature type="transmembrane region" description="Helical" evidence="13">
    <location>
        <begin position="1204"/>
        <end position="1222"/>
    </location>
</feature>
<evidence type="ECO:0000256" key="1">
    <source>
        <dbReference type="ARBA" id="ARBA00004141"/>
    </source>
</evidence>
<dbReference type="GO" id="GO:0016887">
    <property type="term" value="F:ATP hydrolysis activity"/>
    <property type="evidence" value="ECO:0007669"/>
    <property type="project" value="InterPro"/>
</dbReference>
<dbReference type="Gene3D" id="3.40.1110.10">
    <property type="entry name" value="Calcium-transporting ATPase, cytoplasmic domain N"/>
    <property type="match status" value="1"/>
</dbReference>
<evidence type="ECO:0000256" key="8">
    <source>
        <dbReference type="ARBA" id="ARBA00022842"/>
    </source>
</evidence>
<dbReference type="FunFam" id="3.40.1110.10:FF:000057">
    <property type="entry name" value="Cation-transporting ATPase"/>
    <property type="match status" value="1"/>
</dbReference>
<evidence type="ECO:0000313" key="20">
    <source>
        <dbReference type="Proteomes" id="UP001174694"/>
    </source>
</evidence>
<dbReference type="SUPFAM" id="SSF81665">
    <property type="entry name" value="Calcium ATPase, transmembrane domain M"/>
    <property type="match status" value="1"/>
</dbReference>
<dbReference type="FunFam" id="3.40.50.1000:FF:000068">
    <property type="entry name" value="Cation-transporting ATPase"/>
    <property type="match status" value="1"/>
</dbReference>
<dbReference type="SFLD" id="SFLDG00002">
    <property type="entry name" value="C1.7:_P-type_atpase_like"/>
    <property type="match status" value="1"/>
</dbReference>
<dbReference type="NCBIfam" id="TIGR01657">
    <property type="entry name" value="P-ATPase-V"/>
    <property type="match status" value="1"/>
</dbReference>
<dbReference type="Pfam" id="PF00689">
    <property type="entry name" value="Cation_ATPase_C"/>
    <property type="match status" value="1"/>
</dbReference>
<evidence type="ECO:0000256" key="5">
    <source>
        <dbReference type="ARBA" id="ARBA00022723"/>
    </source>
</evidence>
<dbReference type="SUPFAM" id="SSF56784">
    <property type="entry name" value="HAD-like"/>
    <property type="match status" value="1"/>
</dbReference>
<evidence type="ECO:0000256" key="11">
    <source>
        <dbReference type="ARBA" id="ARBA00023136"/>
    </source>
</evidence>
<evidence type="ECO:0000256" key="10">
    <source>
        <dbReference type="ARBA" id="ARBA00022989"/>
    </source>
</evidence>
<keyword evidence="3" id="KW-0597">Phosphoprotein</keyword>
<dbReference type="PROSITE" id="PS00154">
    <property type="entry name" value="ATPASE_E1_E2"/>
    <property type="match status" value="1"/>
</dbReference>
<dbReference type="Pfam" id="PF00122">
    <property type="entry name" value="E1-E2_ATPase"/>
    <property type="match status" value="1"/>
</dbReference>
<dbReference type="InterPro" id="IPR023214">
    <property type="entry name" value="HAD_sf"/>
</dbReference>
<dbReference type="InterPro" id="IPR006544">
    <property type="entry name" value="P-type_TPase_V"/>
</dbReference>
<dbReference type="InterPro" id="IPR047821">
    <property type="entry name" value="P5B-type_ATPase"/>
</dbReference>
<feature type="transmembrane region" description="Helical" evidence="13">
    <location>
        <begin position="1157"/>
        <end position="1179"/>
    </location>
</feature>
<evidence type="ECO:0000256" key="13">
    <source>
        <dbReference type="RuleBase" id="RU362082"/>
    </source>
</evidence>
<dbReference type="Pfam" id="PF12409">
    <property type="entry name" value="P5-ATPase"/>
    <property type="match status" value="1"/>
</dbReference>
<dbReference type="InterPro" id="IPR008250">
    <property type="entry name" value="ATPase_P-typ_transduc_dom_A_sf"/>
</dbReference>
<comment type="subcellular location">
    <subcellularLocation>
        <location evidence="1 13">Membrane</location>
        <topology evidence="1 13">Multi-pass membrane protein</topology>
    </subcellularLocation>
</comment>
<dbReference type="InterPro" id="IPR059000">
    <property type="entry name" value="ATPase_P-type_domA"/>
</dbReference>
<dbReference type="GO" id="GO:0046872">
    <property type="term" value="F:metal ion binding"/>
    <property type="evidence" value="ECO:0007669"/>
    <property type="project" value="UniProtKB-UniRule"/>
</dbReference>
<keyword evidence="11 13" id="KW-0472">Membrane</keyword>
<dbReference type="SUPFAM" id="SSF81653">
    <property type="entry name" value="Calcium ATPase, transduction domain A"/>
    <property type="match status" value="1"/>
</dbReference>
<keyword evidence="10 13" id="KW-1133">Transmembrane helix</keyword>
<organism evidence="19 20">
    <name type="scientific">Pleurostoma richardsiae</name>
    <dbReference type="NCBI Taxonomy" id="41990"/>
    <lineage>
        <taxon>Eukaryota</taxon>
        <taxon>Fungi</taxon>
        <taxon>Dikarya</taxon>
        <taxon>Ascomycota</taxon>
        <taxon>Pezizomycotina</taxon>
        <taxon>Sordariomycetes</taxon>
        <taxon>Sordariomycetidae</taxon>
        <taxon>Calosphaeriales</taxon>
        <taxon>Pleurostomataceae</taxon>
        <taxon>Pleurostoma</taxon>
    </lineage>
</organism>
<comment type="similarity">
    <text evidence="2 13">Belongs to the cation transport ATPase (P-type) (TC 3.A.3) family. Type V subfamily.</text>
</comment>
<dbReference type="FunFam" id="2.70.150.10:FF:000119">
    <property type="entry name" value="Cation-transporting ATPase"/>
    <property type="match status" value="1"/>
</dbReference>
<dbReference type="SFLD" id="SFLDS00003">
    <property type="entry name" value="Haloacid_Dehalogenase"/>
    <property type="match status" value="1"/>
</dbReference>
<evidence type="ECO:0000256" key="12">
    <source>
        <dbReference type="ARBA" id="ARBA00049360"/>
    </source>
</evidence>
<dbReference type="GO" id="GO:0015662">
    <property type="term" value="F:P-type ion transporter activity"/>
    <property type="evidence" value="ECO:0007669"/>
    <property type="project" value="InterPro"/>
</dbReference>
<feature type="transmembrane region" description="Helical" evidence="13">
    <location>
        <begin position="1093"/>
        <end position="1111"/>
    </location>
</feature>
<dbReference type="NCBIfam" id="TIGR01494">
    <property type="entry name" value="ATPase_P-type"/>
    <property type="match status" value="1"/>
</dbReference>
<dbReference type="InterPro" id="IPR006068">
    <property type="entry name" value="ATPase_P-typ_cation-transptr_C"/>
</dbReference>
<feature type="transmembrane region" description="Helical" evidence="13">
    <location>
        <begin position="365"/>
        <end position="385"/>
    </location>
</feature>
<dbReference type="Pfam" id="PF00690">
    <property type="entry name" value="Cation_ATPase_N"/>
    <property type="match status" value="1"/>
</dbReference>
<evidence type="ECO:0000259" key="15">
    <source>
        <dbReference type="Pfam" id="PF00122"/>
    </source>
</evidence>
<comment type="caution">
    <text evidence="19">The sequence shown here is derived from an EMBL/GenBank/DDBJ whole genome shotgun (WGS) entry which is preliminary data.</text>
</comment>
<dbReference type="EC" id="7.2.2.-" evidence="13"/>
<evidence type="ECO:0000259" key="16">
    <source>
        <dbReference type="Pfam" id="PF00689"/>
    </source>
</evidence>
<dbReference type="SUPFAM" id="SSF81660">
    <property type="entry name" value="Metal cation-transporting ATPase, ATP-binding domain N"/>
    <property type="match status" value="1"/>
</dbReference>
<dbReference type="CDD" id="cd07542">
    <property type="entry name" value="P-type_ATPase_cation"/>
    <property type="match status" value="1"/>
</dbReference>
<keyword evidence="6 13" id="KW-0547">Nucleotide-binding</keyword>
<feature type="transmembrane region" description="Helical" evidence="13">
    <location>
        <begin position="1117"/>
        <end position="1136"/>
    </location>
</feature>
<dbReference type="PRINTS" id="PR00119">
    <property type="entry name" value="CATATPASE"/>
</dbReference>
<dbReference type="PANTHER" id="PTHR45630">
    <property type="entry name" value="CATION-TRANSPORTING ATPASE-RELATED"/>
    <property type="match status" value="1"/>
</dbReference>
<evidence type="ECO:0000256" key="3">
    <source>
        <dbReference type="ARBA" id="ARBA00022553"/>
    </source>
</evidence>
<dbReference type="SFLD" id="SFLDF00027">
    <property type="entry name" value="p-type_atpase"/>
    <property type="match status" value="1"/>
</dbReference>
<dbReference type="InterPro" id="IPR044492">
    <property type="entry name" value="P_typ_ATPase_HD_dom"/>
</dbReference>
<dbReference type="Gene3D" id="3.40.50.1000">
    <property type="entry name" value="HAD superfamily/HAD-like"/>
    <property type="match status" value="1"/>
</dbReference>